<dbReference type="OrthoDB" id="4157197at2"/>
<gene>
    <name evidence="2" type="ORF">FNH08_41885</name>
</gene>
<accession>A0A5N8XWM7</accession>
<organism evidence="2 3">
    <name type="scientific">Streptomyces spongiae</name>
    <dbReference type="NCBI Taxonomy" id="565072"/>
    <lineage>
        <taxon>Bacteria</taxon>
        <taxon>Bacillati</taxon>
        <taxon>Actinomycetota</taxon>
        <taxon>Actinomycetes</taxon>
        <taxon>Kitasatosporales</taxon>
        <taxon>Streptomycetaceae</taxon>
        <taxon>Streptomyces</taxon>
    </lineage>
</organism>
<name>A0A5N8XWM7_9ACTN</name>
<dbReference type="AlphaFoldDB" id="A0A5N8XWM7"/>
<dbReference type="Proteomes" id="UP000400924">
    <property type="component" value="Unassembled WGS sequence"/>
</dbReference>
<keyword evidence="1" id="KW-0812">Transmembrane</keyword>
<dbReference type="RefSeq" id="WP_152776748.1">
    <property type="nucleotide sequence ID" value="NZ_VJZC01000577.1"/>
</dbReference>
<keyword evidence="3" id="KW-1185">Reference proteome</keyword>
<evidence type="ECO:0000313" key="2">
    <source>
        <dbReference type="EMBL" id="MPY63478.1"/>
    </source>
</evidence>
<evidence type="ECO:0000256" key="1">
    <source>
        <dbReference type="SAM" id="Phobius"/>
    </source>
</evidence>
<protein>
    <submittedName>
        <fullName evidence="2">Uncharacterized protein</fullName>
    </submittedName>
</protein>
<feature type="transmembrane region" description="Helical" evidence="1">
    <location>
        <begin position="24"/>
        <end position="51"/>
    </location>
</feature>
<sequence>MSVTPHSADSVADPVLPFPSRLGLLLWFVLQWVLIPVEFVAKLVWLLLVIFGDGHEDDLMRLLNAPARFISPGKLALRLSRSPSKHEASLDREFARLAGEIERQQFGWRTTIHHFVTLAPMPDGGRLKGVALHPREFRGTPVSVLTRLAHKHHLALDVPTDLRRGVSLRPTHRKIL</sequence>
<proteinExistence type="predicted"/>
<keyword evidence="1" id="KW-1133">Transmembrane helix</keyword>
<keyword evidence="1" id="KW-0472">Membrane</keyword>
<evidence type="ECO:0000313" key="3">
    <source>
        <dbReference type="Proteomes" id="UP000400924"/>
    </source>
</evidence>
<reference evidence="2 3" key="1">
    <citation type="submission" date="2019-07" db="EMBL/GenBank/DDBJ databases">
        <title>New species of Amycolatopsis and Streptomyces.</title>
        <authorList>
            <person name="Duangmal K."/>
            <person name="Teo W.F.A."/>
            <person name="Lipun K."/>
        </authorList>
    </citation>
    <scope>NUCLEOTIDE SEQUENCE [LARGE SCALE GENOMIC DNA]</scope>
    <source>
        <strain evidence="2 3">NBRC 106415</strain>
    </source>
</reference>
<dbReference type="EMBL" id="VJZC01000577">
    <property type="protein sequence ID" value="MPY63478.1"/>
    <property type="molecule type" value="Genomic_DNA"/>
</dbReference>
<comment type="caution">
    <text evidence="2">The sequence shown here is derived from an EMBL/GenBank/DDBJ whole genome shotgun (WGS) entry which is preliminary data.</text>
</comment>